<dbReference type="GO" id="GO:0017057">
    <property type="term" value="F:6-phosphogluconolactonase activity"/>
    <property type="evidence" value="ECO:0007669"/>
    <property type="project" value="UniProtKB-EC"/>
</dbReference>
<dbReference type="SUPFAM" id="SSF54782">
    <property type="entry name" value="Porphobilinogen deaminase (hydroxymethylbilane synthase), C-terminal domain"/>
    <property type="match status" value="1"/>
</dbReference>
<dbReference type="Pfam" id="PF03900">
    <property type="entry name" value="Porphobil_deamC"/>
    <property type="match status" value="1"/>
</dbReference>
<dbReference type="Gene3D" id="3.40.190.10">
    <property type="entry name" value="Periplasmic binding protein-like II"/>
    <property type="match status" value="2"/>
</dbReference>
<comment type="pathway">
    <text evidence="6">Protein modification; protein glycosylation.</text>
</comment>
<comment type="catalytic activity">
    <reaction evidence="1">
        <text>6-phospho-D-glucono-1,5-lactone + H2O = 6-phospho-D-gluconate + H(+)</text>
        <dbReference type="Rhea" id="RHEA:12556"/>
        <dbReference type="ChEBI" id="CHEBI:15377"/>
        <dbReference type="ChEBI" id="CHEBI:15378"/>
        <dbReference type="ChEBI" id="CHEBI:57955"/>
        <dbReference type="ChEBI" id="CHEBI:58759"/>
        <dbReference type="EC" id="3.1.1.31"/>
    </reaction>
</comment>
<protein>
    <recommendedName>
        <fullName evidence="13">Chitobiosyldiphosphodolichol beta-mannosyltransferase</fullName>
        <ecNumber evidence="10">2.4.1.142</ecNumber>
        <ecNumber evidence="11">2.5.1.61</ecNumber>
        <ecNumber evidence="12">3.1.1.31</ecNumber>
    </recommendedName>
    <alternativeName>
        <fullName evidence="26">Hydroxymethylbilane synthase</fullName>
    </alternativeName>
    <alternativeName>
        <fullName evidence="14">Porphobilinogen deaminase</fullName>
    </alternativeName>
    <alternativeName>
        <fullName evidence="25">Pre-uroporphyrinogen synthase</fullName>
    </alternativeName>
</protein>
<name>A0A5N5QT08_9AGAM</name>
<dbReference type="Pfam" id="PF07350">
    <property type="entry name" value="Gig2-like"/>
    <property type="match status" value="1"/>
</dbReference>
<evidence type="ECO:0000256" key="5">
    <source>
        <dbReference type="ARBA" id="ARBA00004735"/>
    </source>
</evidence>
<gene>
    <name evidence="32" type="ORF">CTheo_2236</name>
</gene>
<comment type="subcellular location">
    <subcellularLocation>
        <location evidence="4">Endoplasmic reticulum membrane</location>
        <topology evidence="4">Single-pass membrane protein</topology>
    </subcellularLocation>
</comment>
<evidence type="ECO:0000313" key="33">
    <source>
        <dbReference type="Proteomes" id="UP000383932"/>
    </source>
</evidence>
<comment type="similarity">
    <text evidence="9">Belongs to the glucosamine/galactosamine-6-phosphate isomerase family. 6-phosphogluconolactonase subfamily.</text>
</comment>
<dbReference type="FunFam" id="3.40.50.1360:FF:000005">
    <property type="entry name" value="6-phosphogluconolactonase"/>
    <property type="match status" value="1"/>
</dbReference>
<evidence type="ECO:0000256" key="10">
    <source>
        <dbReference type="ARBA" id="ARBA00012611"/>
    </source>
</evidence>
<keyword evidence="19" id="KW-0256">Endoplasmic reticulum</keyword>
<comment type="similarity">
    <text evidence="8">Belongs to the HMBS family.</text>
</comment>
<dbReference type="EC" id="3.1.1.31" evidence="12"/>
<keyword evidence="15 32" id="KW-0328">Glycosyltransferase</keyword>
<keyword evidence="22" id="KW-0472">Membrane</keyword>
<dbReference type="PRINTS" id="PR00151">
    <property type="entry name" value="PORPHBDMNASE"/>
</dbReference>
<dbReference type="InterPro" id="IPR036803">
    <property type="entry name" value="Porphobilinogen_deaminase_C_sf"/>
</dbReference>
<dbReference type="GO" id="GO:0004578">
    <property type="term" value="F:chitobiosyldiphosphodolichol beta-mannosyltransferase activity"/>
    <property type="evidence" value="ECO:0007669"/>
    <property type="project" value="UniProtKB-EC"/>
</dbReference>
<dbReference type="Gene3D" id="3.40.50.1360">
    <property type="match status" value="1"/>
</dbReference>
<accession>A0A5N5QT08</accession>
<dbReference type="InterPro" id="IPR022417">
    <property type="entry name" value="Porphobilin_deaminase_N"/>
</dbReference>
<dbReference type="OrthoDB" id="614844at2759"/>
<evidence type="ECO:0000259" key="30">
    <source>
        <dbReference type="Pfam" id="PF01379"/>
    </source>
</evidence>
<dbReference type="Pfam" id="PF01182">
    <property type="entry name" value="Glucosamine_iso"/>
    <property type="match status" value="1"/>
</dbReference>
<dbReference type="SUPFAM" id="SSF53850">
    <property type="entry name" value="Periplasmic binding protein-like II"/>
    <property type="match status" value="1"/>
</dbReference>
<feature type="domain" description="Porphobilinogen deaminase C-terminal" evidence="31">
    <location>
        <begin position="770"/>
        <end position="871"/>
    </location>
</feature>
<reference evidence="32 33" key="1">
    <citation type="journal article" date="2019" name="Fungal Biol. Biotechnol.">
        <title>Draft genome sequence of fastidious pathogen Ceratobasidium theobromae, which causes vascular-streak dieback in Theobroma cacao.</title>
        <authorList>
            <person name="Ali S.S."/>
            <person name="Asman A."/>
            <person name="Shao J."/>
            <person name="Firmansyah A.P."/>
            <person name="Susilo A.W."/>
            <person name="Rosmana A."/>
            <person name="McMahon P."/>
            <person name="Junaid M."/>
            <person name="Guest D."/>
            <person name="Kheng T.Y."/>
            <person name="Meinhardt L.W."/>
            <person name="Bailey B.A."/>
        </authorList>
    </citation>
    <scope>NUCLEOTIDE SEQUENCE [LARGE SCALE GENOMIC DNA]</scope>
    <source>
        <strain evidence="32 33">CT2</strain>
    </source>
</reference>
<evidence type="ECO:0000259" key="31">
    <source>
        <dbReference type="Pfam" id="PF03900"/>
    </source>
</evidence>
<dbReference type="InterPro" id="IPR027443">
    <property type="entry name" value="IPNS-like_sf"/>
</dbReference>
<dbReference type="SUPFAM" id="SSF100950">
    <property type="entry name" value="NagB/RpiA/CoA transferase-like"/>
    <property type="match status" value="1"/>
</dbReference>
<dbReference type="InterPro" id="IPR026051">
    <property type="entry name" value="ALG1-like"/>
</dbReference>
<feature type="domain" description="Glucosamine/galactosamine-6-phosphate isomerase" evidence="29">
    <location>
        <begin position="965"/>
        <end position="1188"/>
    </location>
</feature>
<evidence type="ECO:0000256" key="21">
    <source>
        <dbReference type="ARBA" id="ARBA00023133"/>
    </source>
</evidence>
<feature type="compositionally biased region" description="Basic and acidic residues" evidence="28">
    <location>
        <begin position="886"/>
        <end position="927"/>
    </location>
</feature>
<evidence type="ECO:0000256" key="24">
    <source>
        <dbReference type="ARBA" id="ARBA00024899"/>
    </source>
</evidence>
<evidence type="ECO:0000256" key="7">
    <source>
        <dbReference type="ARBA" id="ARBA00004961"/>
    </source>
</evidence>
<evidence type="ECO:0000256" key="23">
    <source>
        <dbReference type="ARBA" id="ARBA00023244"/>
    </source>
</evidence>
<comment type="cofactor">
    <cofactor evidence="2">
        <name>dipyrromethane</name>
        <dbReference type="ChEBI" id="CHEBI:60342"/>
    </cofactor>
</comment>
<evidence type="ECO:0000256" key="11">
    <source>
        <dbReference type="ARBA" id="ARBA00012655"/>
    </source>
</evidence>
<dbReference type="FunFam" id="3.40.190.10:FF:000086">
    <property type="entry name" value="Probable porphobilinogen deaminase"/>
    <property type="match status" value="1"/>
</dbReference>
<dbReference type="EC" id="2.4.1.142" evidence="10"/>
<evidence type="ECO:0000256" key="9">
    <source>
        <dbReference type="ARBA" id="ARBA00010662"/>
    </source>
</evidence>
<keyword evidence="33" id="KW-1185">Reference proteome</keyword>
<sequence>MRKVYRTPAPFTARFATLKRSIVPPENEEKLTESWKNLLVALQSRTEEIKAAGSTIIPQVEFSELNSLTPLKIEEIKRAGCVLIHGVVDEASASGYKQKLEDYIQENPEIRGFPAENKQFFDVYWSEPQLRARSHPNVLAATVWLNSHFHVNETLTVGLSTPLSYVDRFRIRKSGVTWDFHAPHIDGMHIYIRPNIAPLNLCCAGGSIERWEDPVLRKCFQAILTGDWQNHDPFDLTYRLEGKTDISSKTILVLGISYLARMASYVVSVMFAGGPGEGTIRFFPDLILSTAYIMLRPFFRPIDGKVENLDPSNWVIAVDGSPDFEGVRREVDSNGKESFASVGVNEKWHPHLGTSQTMTSVPQVKPGDMVFWHCDLIHSVETEHKGAGDSSVMYIPAVPATVSNAAYVARQRDAFLAGTPPPDFPKYDDIGESKFASKGLPEHIESPEGRRAMGLKPFDTSVASLTPGEKECKEFLVFSFPTIAQIQMNLDKCGIAKRRQNSVTFGCRVPDPNQCCIYPPPSHLVALNFVRMSSGSATASRTKFIIGSRASKLAQIQTEIVRDSLVALHPDKTFDVLYMTTEGDKNQSQALYLLGGKALWTKELEVSLFDRQIDMIVHSLKDVPTLLPEGGEIGAILKREDPSDCLVVKDGLKYQSLEELPEGSVIGTSSVRRVAQLKRNFPKLIFRDVRGNLNTRLKKLDDPEGPFSALILARAGLERLGMGSRITCILEAPTLLHAVGQGALGVEMRVDDLEVRMLLAPMEDWRTAWACRAERGCLRTLEGGCSVPVGVNSLLEEHEGDAVGGQRATSGVSAEGDQGESSESVPRPSKLTLTGTVTSLDGVRHVQHTITTVVSSAQEAENVGKEVALALIVNGAKEILDEINRERESRVQQERQKDAERTQRAEEQDDPKRKVPESQSSVDKEAPVDAAQGRDFASVYLYKSLLPPMSLAHVPQPPIVHSFSTSTALIDSLAEFIVKTQAEAIKKRDKFTIALSGGSLPKMLKGLISHRDIPWDKWHVYFSDERLVPLEHADSNYALCKQEFLSHVPIPQANIHTINTELLDDAEEAADAYEKDLIKRFAQKDSARFPVFDLIMLGMGPDGHTCSLFPGHELLNESDRWIAPIENSPKPPPRRITFTFPVLNHAAKVAFVATGEGKQEMLHLVLDRPEDGLPCSRVRPLAPGQVYWFVDDAASAQPLALIFVLTCLWFVFHGKRPPVRRTIAVVVLGDIGRSPRMMYHAQSLAENQFNTYLVGYSGSTLIKALRELPNLTMLSLTPPPKFIGSLPRQLFVLAAPLKLAIQSLSLLWTLLVRMPTPEYILNPPSIPTLILVQLVCWLRGCKLVIDWHNLGYSILALRLGQQHMLVKLAKIIECTFGRHAHLHIFVTDAMRKKLVQEWGLTGETLTLHDRPPAHFRRSTPVETHDLFNRLQPLLPSSVRTFLPDSQAPGTSAFTKLVSSSSIMSGIDPVFPISSGVVLREDRPALVVSSTSWTPDEDFSFFVDMLAKYEQRAKQGGLPKLLALITGKGPLRDYYMKEIARLEETQKWEWVRCASVWLEPDDYPVLLGSADLGVSLHSSSSGLDLPMKVVDMFGCSLPVCALDFECLDELVKDGVNGLKFKNADELAEQVLTLLSQFPETHRLDVLRQGLQKRAHISTPTSMADDDHAQWNDWMDNWNTFVRPVLLNDMNHPHTPR</sequence>
<evidence type="ECO:0000256" key="3">
    <source>
        <dbReference type="ARBA" id="ARBA00002869"/>
    </source>
</evidence>
<evidence type="ECO:0000313" key="32">
    <source>
        <dbReference type="EMBL" id="KAB5594306.1"/>
    </source>
</evidence>
<evidence type="ECO:0000256" key="6">
    <source>
        <dbReference type="ARBA" id="ARBA00004922"/>
    </source>
</evidence>
<dbReference type="GO" id="GO:0005789">
    <property type="term" value="C:endoplasmic reticulum membrane"/>
    <property type="evidence" value="ECO:0007669"/>
    <property type="project" value="UniProtKB-SubCell"/>
</dbReference>
<dbReference type="SUPFAM" id="SSF53756">
    <property type="entry name" value="UDP-Glycosyltransferase/glycogen phosphorylase"/>
    <property type="match status" value="1"/>
</dbReference>
<feature type="region of interest" description="Disordered" evidence="28">
    <location>
        <begin position="799"/>
        <end position="833"/>
    </location>
</feature>
<dbReference type="Gene3D" id="2.60.120.330">
    <property type="entry name" value="B-lactam Antibiotic, Isopenicillin N Synthase, Chain"/>
    <property type="match status" value="1"/>
</dbReference>
<evidence type="ECO:0000256" key="4">
    <source>
        <dbReference type="ARBA" id="ARBA00004389"/>
    </source>
</evidence>
<evidence type="ECO:0000256" key="27">
    <source>
        <dbReference type="ARBA" id="ARBA00048169"/>
    </source>
</evidence>
<dbReference type="InterPro" id="IPR000860">
    <property type="entry name" value="HemC"/>
</dbReference>
<proteinExistence type="inferred from homology"/>
<evidence type="ECO:0000256" key="19">
    <source>
        <dbReference type="ARBA" id="ARBA00022824"/>
    </source>
</evidence>
<evidence type="ECO:0000256" key="1">
    <source>
        <dbReference type="ARBA" id="ARBA00000832"/>
    </source>
</evidence>
<dbReference type="FunFam" id="3.40.190.10:FF:000005">
    <property type="entry name" value="Porphobilinogen deaminase"/>
    <property type="match status" value="1"/>
</dbReference>
<comment type="catalytic activity">
    <reaction evidence="27">
        <text>4 porphobilinogen + H2O = hydroxymethylbilane + 4 NH4(+)</text>
        <dbReference type="Rhea" id="RHEA:13185"/>
        <dbReference type="ChEBI" id="CHEBI:15377"/>
        <dbReference type="ChEBI" id="CHEBI:28938"/>
        <dbReference type="ChEBI" id="CHEBI:57845"/>
        <dbReference type="ChEBI" id="CHEBI:58126"/>
        <dbReference type="EC" id="2.5.1.61"/>
    </reaction>
</comment>
<evidence type="ECO:0000256" key="15">
    <source>
        <dbReference type="ARBA" id="ARBA00022676"/>
    </source>
</evidence>
<dbReference type="CDD" id="cd13645">
    <property type="entry name" value="PBP2_HuPBGD_like"/>
    <property type="match status" value="1"/>
</dbReference>
<dbReference type="InterPro" id="IPR006148">
    <property type="entry name" value="Glc/Gal-6P_isomerase"/>
</dbReference>
<dbReference type="Gene3D" id="3.40.50.2000">
    <property type="entry name" value="Glycogen Phosphorylase B"/>
    <property type="match status" value="1"/>
</dbReference>
<evidence type="ECO:0000256" key="13">
    <source>
        <dbReference type="ARBA" id="ARBA00015841"/>
    </source>
</evidence>
<keyword evidence="21" id="KW-0350">Heme biosynthesis</keyword>
<comment type="caution">
    <text evidence="32">The sequence shown here is derived from an EMBL/GenBank/DDBJ whole genome shotgun (WGS) entry which is preliminary data.</text>
</comment>
<evidence type="ECO:0000256" key="20">
    <source>
        <dbReference type="ARBA" id="ARBA00022989"/>
    </source>
</evidence>
<evidence type="ECO:0000259" key="29">
    <source>
        <dbReference type="Pfam" id="PF01182"/>
    </source>
</evidence>
<comment type="pathway">
    <text evidence="5">Porphyrin-containing compound metabolism; protoporphyrin-IX biosynthesis; coproporphyrinogen-III from 5-aminolevulinate: step 2/4.</text>
</comment>
<dbReference type="Pfam" id="PF01379">
    <property type="entry name" value="Porphobil_deam"/>
    <property type="match status" value="1"/>
</dbReference>
<evidence type="ECO:0000256" key="18">
    <source>
        <dbReference type="ARBA" id="ARBA00022801"/>
    </source>
</evidence>
<dbReference type="PANTHER" id="PTHR13036">
    <property type="entry name" value="BETA1,4 MANNOSYLTRANSFERASE"/>
    <property type="match status" value="1"/>
</dbReference>
<dbReference type="SUPFAM" id="SSF51197">
    <property type="entry name" value="Clavaminate synthase-like"/>
    <property type="match status" value="1"/>
</dbReference>
<evidence type="ECO:0000256" key="28">
    <source>
        <dbReference type="SAM" id="MobiDB-lite"/>
    </source>
</evidence>
<dbReference type="NCBIfam" id="TIGR01198">
    <property type="entry name" value="pgl"/>
    <property type="match status" value="1"/>
</dbReference>
<comment type="function">
    <text evidence="24">Participates in the formation of the lipid-linked precursor oligosaccharide for N-glycosylation. Involved in assembling the dolichol-pyrophosphate-GlcNAc(2)-Man(5) intermediate on the cytoplasmic surface of the ER.</text>
</comment>
<evidence type="ECO:0000256" key="12">
    <source>
        <dbReference type="ARBA" id="ARBA00013198"/>
    </source>
</evidence>
<dbReference type="EC" id="2.5.1.61" evidence="11"/>
<organism evidence="32 33">
    <name type="scientific">Ceratobasidium theobromae</name>
    <dbReference type="NCBI Taxonomy" id="1582974"/>
    <lineage>
        <taxon>Eukaryota</taxon>
        <taxon>Fungi</taxon>
        <taxon>Dikarya</taxon>
        <taxon>Basidiomycota</taxon>
        <taxon>Agaricomycotina</taxon>
        <taxon>Agaricomycetes</taxon>
        <taxon>Cantharellales</taxon>
        <taxon>Ceratobasidiaceae</taxon>
        <taxon>Ceratobasidium</taxon>
    </lineage>
</organism>
<keyword evidence="17" id="KW-0812">Transmembrane</keyword>
<evidence type="ECO:0000256" key="16">
    <source>
        <dbReference type="ARBA" id="ARBA00022679"/>
    </source>
</evidence>
<comment type="pathway">
    <text evidence="7">Carbohydrate degradation; pentose phosphate pathway; D-ribulose 5-phosphate from D-glucose 6-phosphate (oxidative stage): step 2/3.</text>
</comment>
<keyword evidence="20" id="KW-1133">Transmembrane helix</keyword>
<dbReference type="GO" id="GO:0006783">
    <property type="term" value="P:heme biosynthetic process"/>
    <property type="evidence" value="ECO:0007669"/>
    <property type="project" value="UniProtKB-KW"/>
</dbReference>
<comment type="function">
    <text evidence="3">Tetrapolymerization of the monopyrrole PBG into the hydroxymethylbilane pre-uroporphyrinogen in several discrete steps.</text>
</comment>
<feature type="domain" description="Porphobilinogen deaminase N-terminal" evidence="30">
    <location>
        <begin position="545"/>
        <end position="755"/>
    </location>
</feature>
<dbReference type="Gene3D" id="3.30.160.40">
    <property type="entry name" value="Porphobilinogen deaminase, C-terminal domain"/>
    <property type="match status" value="1"/>
</dbReference>
<dbReference type="InterPro" id="IPR037171">
    <property type="entry name" value="NagB/RpiA_transferase-like"/>
</dbReference>
<dbReference type="GO" id="GO:0004418">
    <property type="term" value="F:hydroxymethylbilane synthase activity"/>
    <property type="evidence" value="ECO:0007669"/>
    <property type="project" value="UniProtKB-EC"/>
</dbReference>
<evidence type="ECO:0000256" key="17">
    <source>
        <dbReference type="ARBA" id="ARBA00022692"/>
    </source>
</evidence>
<evidence type="ECO:0000256" key="26">
    <source>
        <dbReference type="ARBA" id="ARBA00033064"/>
    </source>
</evidence>
<evidence type="ECO:0000256" key="25">
    <source>
        <dbReference type="ARBA" id="ARBA00030685"/>
    </source>
</evidence>
<dbReference type="InterPro" id="IPR010856">
    <property type="entry name" value="Gig2-like"/>
</dbReference>
<evidence type="ECO:0000256" key="2">
    <source>
        <dbReference type="ARBA" id="ARBA00001916"/>
    </source>
</evidence>
<evidence type="ECO:0000256" key="22">
    <source>
        <dbReference type="ARBA" id="ARBA00023136"/>
    </source>
</evidence>
<dbReference type="EMBL" id="SSOP01000022">
    <property type="protein sequence ID" value="KAB5594306.1"/>
    <property type="molecule type" value="Genomic_DNA"/>
</dbReference>
<keyword evidence="18" id="KW-0378">Hydrolase</keyword>
<dbReference type="Proteomes" id="UP000383932">
    <property type="component" value="Unassembled WGS sequence"/>
</dbReference>
<evidence type="ECO:0000256" key="8">
    <source>
        <dbReference type="ARBA" id="ARBA00005638"/>
    </source>
</evidence>
<dbReference type="InterPro" id="IPR005900">
    <property type="entry name" value="6-phosphogluconolactonase_DevB"/>
</dbReference>
<feature type="region of interest" description="Disordered" evidence="28">
    <location>
        <begin position="886"/>
        <end position="928"/>
    </location>
</feature>
<keyword evidence="16 32" id="KW-0808">Transferase</keyword>
<dbReference type="GO" id="GO:0006098">
    <property type="term" value="P:pentose-phosphate shunt"/>
    <property type="evidence" value="ECO:0007669"/>
    <property type="project" value="InterPro"/>
</dbReference>
<dbReference type="CDD" id="cd01400">
    <property type="entry name" value="6PGL"/>
    <property type="match status" value="1"/>
</dbReference>
<dbReference type="GO" id="GO:0005975">
    <property type="term" value="P:carbohydrate metabolic process"/>
    <property type="evidence" value="ECO:0007669"/>
    <property type="project" value="InterPro"/>
</dbReference>
<dbReference type="PANTHER" id="PTHR13036:SF0">
    <property type="entry name" value="CHITOBIOSYLDIPHOSPHODOLICHOL BETA-MANNOSYLTRANSFERASE"/>
    <property type="match status" value="1"/>
</dbReference>
<keyword evidence="23" id="KW-0627">Porphyrin biosynthesis</keyword>
<dbReference type="Pfam" id="PF13692">
    <property type="entry name" value="Glyco_trans_1_4"/>
    <property type="match status" value="1"/>
</dbReference>
<evidence type="ECO:0000256" key="14">
    <source>
        <dbReference type="ARBA" id="ARBA00016519"/>
    </source>
</evidence>
<dbReference type="NCBIfam" id="TIGR00212">
    <property type="entry name" value="hemC"/>
    <property type="match status" value="1"/>
</dbReference>
<dbReference type="InterPro" id="IPR022418">
    <property type="entry name" value="Porphobilinogen_deaminase_C"/>
</dbReference>